<reference evidence="1 2" key="1">
    <citation type="journal article" date="2021" name="Hortic Res">
        <title>High-quality reference genome and annotation aids understanding of berry development for evergreen blueberry (Vaccinium darrowii).</title>
        <authorList>
            <person name="Yu J."/>
            <person name="Hulse-Kemp A.M."/>
            <person name="Babiker E."/>
            <person name="Staton M."/>
        </authorList>
    </citation>
    <scope>NUCLEOTIDE SEQUENCE [LARGE SCALE GENOMIC DNA]</scope>
    <source>
        <strain evidence="2">cv. NJ 8807/NJ 8810</strain>
        <tissue evidence="1">Young leaf</tissue>
    </source>
</reference>
<dbReference type="Proteomes" id="UP000828048">
    <property type="component" value="Chromosome 5"/>
</dbReference>
<evidence type="ECO:0000313" key="2">
    <source>
        <dbReference type="Proteomes" id="UP000828048"/>
    </source>
</evidence>
<name>A0ACB7Y2C2_9ERIC</name>
<keyword evidence="2" id="KW-1185">Reference proteome</keyword>
<proteinExistence type="predicted"/>
<organism evidence="1 2">
    <name type="scientific">Vaccinium darrowii</name>
    <dbReference type="NCBI Taxonomy" id="229202"/>
    <lineage>
        <taxon>Eukaryota</taxon>
        <taxon>Viridiplantae</taxon>
        <taxon>Streptophyta</taxon>
        <taxon>Embryophyta</taxon>
        <taxon>Tracheophyta</taxon>
        <taxon>Spermatophyta</taxon>
        <taxon>Magnoliopsida</taxon>
        <taxon>eudicotyledons</taxon>
        <taxon>Gunneridae</taxon>
        <taxon>Pentapetalae</taxon>
        <taxon>asterids</taxon>
        <taxon>Ericales</taxon>
        <taxon>Ericaceae</taxon>
        <taxon>Vaccinioideae</taxon>
        <taxon>Vaccinieae</taxon>
        <taxon>Vaccinium</taxon>
    </lineage>
</organism>
<sequence>MAVRERREETLKYHGGGGGGSYWSVVGGLGGERGGDDGGGDGRTALPAAGALLVELIQKGCRERDRCAHGIKDVTMVWDHDFLLFGKSSQEGRGFSTPGAMTADLETGGADSSVRRHSFSFSKAMTPVDDDRHDALENGGVLPIPVDALAAASPVSPSTLDVKAPLSTNIIHSDDKDEKQENKKDLPWLLNCGSHLVHLAVFGILGVLTRYLLDDLFGPGVIGLTSNQSVLYTDLAPNMVGSFLMGWLGVVFKGDISRFSDYLAIGLTTGYLGSLTTFSGWNQQMLELSVQGKWTVVFGIPLGFILADYSIMYGIRTAKGLKGFLETSNLPLTKFSSCKSNGKVDNFKRQFAVMFALLLILGLLWGASGAFAKREFDRGSSGAELWLACIVGPFGVWIRWFLARQLNGRGLGKSSLLKWFPFGTLVANVSAACVMAALSTIQKGDITKTSDTIVTGIKFGLLGCLSTVSTFIAEVHSLRETNKPWRGDVYAIITIVSSFGLSTLIYSEHFALNADNQPAEKLNVMGE</sequence>
<protein>
    <submittedName>
        <fullName evidence="1">Uncharacterized protein</fullName>
    </submittedName>
</protein>
<dbReference type="EMBL" id="CM037155">
    <property type="protein sequence ID" value="KAH7847689.1"/>
    <property type="molecule type" value="Genomic_DNA"/>
</dbReference>
<gene>
    <name evidence="1" type="ORF">Vadar_029062</name>
</gene>
<accession>A0ACB7Y2C2</accession>
<comment type="caution">
    <text evidence="1">The sequence shown here is derived from an EMBL/GenBank/DDBJ whole genome shotgun (WGS) entry which is preliminary data.</text>
</comment>
<evidence type="ECO:0000313" key="1">
    <source>
        <dbReference type="EMBL" id="KAH7847689.1"/>
    </source>
</evidence>